<evidence type="ECO:0000313" key="2">
    <source>
        <dbReference type="Proteomes" id="UP000523821"/>
    </source>
</evidence>
<gene>
    <name evidence="1" type="ORF">GGQ63_001322</name>
</gene>
<sequence length="293" mass="28665">MSRVLALDLGGTSLRAATAPAAAPTALEPAGHWPAPQTPEALAARIGALLEAAPDVAAIGLTAPGLVEGTVSRWMPNLPALDGVDLAPLCRGLPLAAGNDAQMALVAEASAGAAKGLDDALLVAIGTGIGSAVLAAGRIVRGARGGACSFGWANGDPADPGAERLGWLERNAAGPALDRAARTVGLADGAALIAAARSGSPQARAAIAPAAAALGAALAGAVGLLDPSAVLLAGGVSEAADVLMPDLRAALIRNLPAHLRAVRVEVGAFGPRAGLTGAAIAATLGSDWWRIRR</sequence>
<accession>A0A7W9CUS1</accession>
<keyword evidence="2" id="KW-1185">Reference proteome</keyword>
<keyword evidence="1" id="KW-0418">Kinase</keyword>
<dbReference type="InterPro" id="IPR000600">
    <property type="entry name" value="ROK"/>
</dbReference>
<dbReference type="GO" id="GO:0004340">
    <property type="term" value="F:glucokinase activity"/>
    <property type="evidence" value="ECO:0007669"/>
    <property type="project" value="UniProtKB-EC"/>
</dbReference>
<dbReference type="InterPro" id="IPR043129">
    <property type="entry name" value="ATPase_NBD"/>
</dbReference>
<dbReference type="RefSeq" id="WP_183853769.1">
    <property type="nucleotide sequence ID" value="NZ_JACHOO010000002.1"/>
</dbReference>
<comment type="caution">
    <text evidence="1">The sequence shown here is derived from an EMBL/GenBank/DDBJ whole genome shotgun (WGS) entry which is preliminary data.</text>
</comment>
<evidence type="ECO:0000313" key="1">
    <source>
        <dbReference type="EMBL" id="MBB5752270.1"/>
    </source>
</evidence>
<dbReference type="Proteomes" id="UP000523821">
    <property type="component" value="Unassembled WGS sequence"/>
</dbReference>
<dbReference type="SUPFAM" id="SSF53067">
    <property type="entry name" value="Actin-like ATPase domain"/>
    <property type="match status" value="1"/>
</dbReference>
<organism evidence="1 2">
    <name type="scientific">Prosthecomicrobium pneumaticum</name>
    <dbReference type="NCBI Taxonomy" id="81895"/>
    <lineage>
        <taxon>Bacteria</taxon>
        <taxon>Pseudomonadati</taxon>
        <taxon>Pseudomonadota</taxon>
        <taxon>Alphaproteobacteria</taxon>
        <taxon>Hyphomicrobiales</taxon>
        <taxon>Kaistiaceae</taxon>
        <taxon>Prosthecomicrobium</taxon>
    </lineage>
</organism>
<reference evidence="1 2" key="1">
    <citation type="submission" date="2020-08" db="EMBL/GenBank/DDBJ databases">
        <title>Genomic Encyclopedia of Type Strains, Phase IV (KMG-IV): sequencing the most valuable type-strain genomes for metagenomic binning, comparative biology and taxonomic classification.</title>
        <authorList>
            <person name="Goeker M."/>
        </authorList>
    </citation>
    <scope>NUCLEOTIDE SEQUENCE [LARGE SCALE GENOMIC DNA]</scope>
    <source>
        <strain evidence="1 2">DSM 16268</strain>
    </source>
</reference>
<dbReference type="EC" id="2.7.1.2" evidence="1"/>
<protein>
    <submittedName>
        <fullName evidence="1">Glucokinase</fullName>
        <ecNumber evidence="1">2.7.1.2</ecNumber>
    </submittedName>
</protein>
<proteinExistence type="predicted"/>
<dbReference type="EMBL" id="JACHOO010000002">
    <property type="protein sequence ID" value="MBB5752270.1"/>
    <property type="molecule type" value="Genomic_DNA"/>
</dbReference>
<name>A0A7W9CUS1_9HYPH</name>
<dbReference type="PANTHER" id="PTHR18964:SF173">
    <property type="entry name" value="GLUCOKINASE"/>
    <property type="match status" value="1"/>
</dbReference>
<dbReference type="Pfam" id="PF00480">
    <property type="entry name" value="ROK"/>
    <property type="match status" value="1"/>
</dbReference>
<dbReference type="Gene3D" id="3.30.420.40">
    <property type="match status" value="2"/>
</dbReference>
<dbReference type="PANTHER" id="PTHR18964">
    <property type="entry name" value="ROK (REPRESSOR, ORF, KINASE) FAMILY"/>
    <property type="match status" value="1"/>
</dbReference>
<dbReference type="AlphaFoldDB" id="A0A7W9CUS1"/>
<keyword evidence="1" id="KW-0808">Transferase</keyword>